<sequence>MPKDFGAVFISVCLDQAGAFVEARHDKLVHRLDLPAWFRPGPGAVKASSEFIVLHSVQGHLIVFQYERDAHDHSSGKFTLANETGALLSVYNHCTLPIVERESLRQVGNKDVLLKTATFDGSAVFDLVGTWLVYSPVKLEIEYFRRLHVSVNDNAANNRTDKNSVTRSMYTPVKLPLGNPLLLRMMSSLSNNAFDKLFQLSQFGSQKVRRYISSSNKIIDKDVSLHSLSKFLGRALYSTALKLKKQALSSGSNEYIKILDLANGRIMATFKPPGEISHLSLSPYDLHLIQASFRGDNFYMWDLYKTPKEVSLVEKFTRGKTSAKTREVMWFVNDNNSDVLPGTNSGFGCITKESGSAHWYNINYLFCGNETSNYPNTASAGPAKITPPNGLFLDSWILPSNKAVKFLKLPRFSILKQSDVPGESSGATGGSLGALTQLAFLDTDGFIRLLSPLNGKHTFKYVLPGKAHRQANTLREAKSTCDEEDEACSVGNEIPQYPKVNSGVRTRKFDVPLLQTEIETAAPYMSLLKSKKVEISRYDFGADDPRAFYRAFATFGNDIPTVQQRIAKVSGANTPMDTSGELDGGVELNLENEYAADN</sequence>
<evidence type="ECO:0008006" key="3">
    <source>
        <dbReference type="Google" id="ProtNLM"/>
    </source>
</evidence>
<name>A0A4P9ZHS3_9ASCO</name>
<reference evidence="2" key="1">
    <citation type="journal article" date="2018" name="Nat. Microbiol.">
        <title>Leveraging single-cell genomics to expand the fungal tree of life.</title>
        <authorList>
            <person name="Ahrendt S.R."/>
            <person name="Quandt C.A."/>
            <person name="Ciobanu D."/>
            <person name="Clum A."/>
            <person name="Salamov A."/>
            <person name="Andreopoulos B."/>
            <person name="Cheng J.F."/>
            <person name="Woyke T."/>
            <person name="Pelin A."/>
            <person name="Henrissat B."/>
            <person name="Reynolds N.K."/>
            <person name="Benny G.L."/>
            <person name="Smith M.E."/>
            <person name="James T.Y."/>
            <person name="Grigoriev I.V."/>
        </authorList>
    </citation>
    <scope>NUCLEOTIDE SEQUENCE [LARGE SCALE GENOMIC DNA]</scope>
    <source>
        <strain evidence="2">Baker2002</strain>
    </source>
</reference>
<protein>
    <recommendedName>
        <fullName evidence="3">WD40 repeat-like protein</fullName>
    </recommendedName>
</protein>
<evidence type="ECO:0000313" key="2">
    <source>
        <dbReference type="Proteomes" id="UP000268321"/>
    </source>
</evidence>
<dbReference type="EMBL" id="ML004440">
    <property type="protein sequence ID" value="RKP31540.1"/>
    <property type="molecule type" value="Genomic_DNA"/>
</dbReference>
<evidence type="ECO:0000313" key="1">
    <source>
        <dbReference type="EMBL" id="RKP31540.1"/>
    </source>
</evidence>
<dbReference type="OrthoDB" id="4089169at2759"/>
<dbReference type="AlphaFoldDB" id="A0A4P9ZHS3"/>
<proteinExistence type="predicted"/>
<organism evidence="1 2">
    <name type="scientific">Metschnikowia bicuspidata</name>
    <dbReference type="NCBI Taxonomy" id="27322"/>
    <lineage>
        <taxon>Eukaryota</taxon>
        <taxon>Fungi</taxon>
        <taxon>Dikarya</taxon>
        <taxon>Ascomycota</taxon>
        <taxon>Saccharomycotina</taxon>
        <taxon>Pichiomycetes</taxon>
        <taxon>Metschnikowiaceae</taxon>
        <taxon>Metschnikowia</taxon>
    </lineage>
</organism>
<accession>A0A4P9ZHS3</accession>
<dbReference type="Proteomes" id="UP000268321">
    <property type="component" value="Unassembled WGS sequence"/>
</dbReference>
<keyword evidence="2" id="KW-1185">Reference proteome</keyword>
<dbReference type="SUPFAM" id="SSF69322">
    <property type="entry name" value="Tricorn protease domain 2"/>
    <property type="match status" value="1"/>
</dbReference>
<gene>
    <name evidence="1" type="ORF">METBISCDRAFT_13767</name>
</gene>